<dbReference type="EMBL" id="JACOGF010000013">
    <property type="protein sequence ID" value="MBC3920073.1"/>
    <property type="molecule type" value="Genomic_DNA"/>
</dbReference>
<dbReference type="SUPFAM" id="SSF52540">
    <property type="entry name" value="P-loop containing nucleoside triphosphate hydrolases"/>
    <property type="match status" value="1"/>
</dbReference>
<dbReference type="Gene3D" id="3.40.50.300">
    <property type="entry name" value="P-loop containing nucleotide triphosphate hydrolases"/>
    <property type="match status" value="1"/>
</dbReference>
<feature type="domain" description="Nephrocystin 3-like N-terminal" evidence="2">
    <location>
        <begin position="271"/>
        <end position="383"/>
    </location>
</feature>
<name>A0ABR6ZW31_9BURK</name>
<dbReference type="RefSeq" id="WP_186949339.1">
    <property type="nucleotide sequence ID" value="NZ_JACOGF010000013.1"/>
</dbReference>
<gene>
    <name evidence="3" type="ORF">H8L32_21580</name>
</gene>
<evidence type="ECO:0000313" key="4">
    <source>
        <dbReference type="Proteomes" id="UP000650424"/>
    </source>
</evidence>
<dbReference type="InterPro" id="IPR056884">
    <property type="entry name" value="NPHP3-like_N"/>
</dbReference>
<dbReference type="Pfam" id="PF24883">
    <property type="entry name" value="NPHP3_N"/>
    <property type="match status" value="1"/>
</dbReference>
<evidence type="ECO:0000256" key="1">
    <source>
        <dbReference type="ARBA" id="ARBA00022737"/>
    </source>
</evidence>
<comment type="caution">
    <text evidence="3">The sequence shown here is derived from an EMBL/GenBank/DDBJ whole genome shotgun (WGS) entry which is preliminary data.</text>
</comment>
<keyword evidence="1" id="KW-0677">Repeat</keyword>
<protein>
    <submittedName>
        <fullName evidence="3">NACHT domain-containing protein</fullName>
    </submittedName>
</protein>
<evidence type="ECO:0000259" key="2">
    <source>
        <dbReference type="Pfam" id="PF24883"/>
    </source>
</evidence>
<accession>A0ABR6ZW31</accession>
<organism evidence="3 4">
    <name type="scientific">Undibacterium hunanense</name>
    <dbReference type="NCBI Taxonomy" id="2762292"/>
    <lineage>
        <taxon>Bacteria</taxon>
        <taxon>Pseudomonadati</taxon>
        <taxon>Pseudomonadota</taxon>
        <taxon>Betaproteobacteria</taxon>
        <taxon>Burkholderiales</taxon>
        <taxon>Oxalobacteraceae</taxon>
        <taxon>Undibacterium</taxon>
    </lineage>
</organism>
<sequence>MNRRIKRSAIPASGYMYQTLVGIRLLCEWLDNPGKYEWVQFEADDLSAARGLDDIVAKRSDQLYELIQVKFTVSPLEMDYALSWDWLTERSGKKGKSLLEKWSSAAFNVGLENTADLRLITNRRPDAIFNAHLLNGRVDIDSLPLQLREQVEVHVGGNLKAVQFFERFEFSHSYADYESLDRNVSTAMEGRHTDHLGWLALCRRANYWSVYKNAPSPDGRITLEILRSTISEQQPRPLNQEFRIPDGYLPPNPEFADDFLKQAEERAWDLRVLWGSPGQGKSTFLSYVCKRLEEQELPFIRHHYFLNLQDSSERLSLKNVAHSLITQMQTNNGDIVAPLSDCAENLRAWISACGAAYASQGKRFFVIIDGLDHVWRENDQEIAPLESLFAQLLPLPTNTTLILGSQRVDKTQLPKRLNHYLESNHWVELPRMHLRSINAWLLSQYDAGLFKISEDEDAQQLLQRLSSEFERVSEGHPLVLTYAFMKLVPDGQELNLALFDDDALEPKGDVRAYYNSLWQRLSWEAKDALHLMAEDGFIWPSGALESCLNLTNSNLETEIGHLMAIVDAGLVAFHGSLYVFISAQPKHNQRVQELLPNVLSWLETSAPPYLKWAWLWLYQSRIGNNEELIRGTTRSWVVEALVQAYPSWQIYRILTTAEEAAFLNGNYEQAIRKRALKNRLNYGLDYQVDNSSQLRECALRLTKDNYPALLLASEIGQSSISDLYQLAMLYLSMSQTARAKEVQGRMRQRINDMIHSTTLETSDFEGFLENYLEVAAGTGQYESKNVVKWLRTRNSAPKIFSRFLSGAGAGNSIRPFIELAPIPMPIRLRRILEIEAIRTSAWSGAKLHEWNEFKYFKKHPLSICWRYLHQGISNQQLPPCLPVHEALNTEYGHYEEDQFSNYLHFTFFALVARVLQLNGAPSQQGLGILTQRKWLGRVLGQLAKAAHICGAKFLRGEVPEFSLVYQQIRTEHPSANDHHSWSDLRTVKKTLVLISADIFFLSRSLFDIEHVSANEWAKSKESVFFADVDWRELILARGFQLLPEDVVASDIEAEERAIHSEVRRLNEKCSDLSSLCNWAVAYGLTDIANRLLASTYRCGIGYGWRKDHQVARLLEAVDEVSNYDVSAAVGAINKLAAIYTNIDEMTESSDASKSDLAPLLLKLMPEAYVRYYRFWLDRCEWYSAENTFAVFAKKSNLADPVAQVSAAFLWDSQTQSSVQSNPEVQVGALLIPWKTLISPNSKEQAYSHRNQDVVADISMMPLVHEYPPNKLQKFLLAVDATKQYTHERKCINEWFVYWAENGDKGNLLSELEKAFNQNLLKERGADLFDLVFPLSLKLQGAKKAFRWLVEAHRYKRGWSPQYYGNPQTLERIALVAKHYRARWSEFVVNSAVATPNWYRSDLDIPDVALVSLLLQVGEIARAVSVLQTLIEITLEEFEMQPLKQPLWLQGVVI</sequence>
<proteinExistence type="predicted"/>
<keyword evidence="4" id="KW-1185">Reference proteome</keyword>
<reference evidence="3 4" key="1">
    <citation type="submission" date="2020-08" db="EMBL/GenBank/DDBJ databases">
        <title>Novel species isolated from subtropical streams in China.</title>
        <authorList>
            <person name="Lu H."/>
        </authorList>
    </citation>
    <scope>NUCLEOTIDE SEQUENCE [LARGE SCALE GENOMIC DNA]</scope>
    <source>
        <strain evidence="3 4">CY18W</strain>
    </source>
</reference>
<dbReference type="InterPro" id="IPR027417">
    <property type="entry name" value="P-loop_NTPase"/>
</dbReference>
<evidence type="ECO:0000313" key="3">
    <source>
        <dbReference type="EMBL" id="MBC3920073.1"/>
    </source>
</evidence>
<dbReference type="Proteomes" id="UP000650424">
    <property type="component" value="Unassembled WGS sequence"/>
</dbReference>